<dbReference type="AlphaFoldDB" id="L9ZTB0"/>
<dbReference type="STRING" id="1230458.C484_15932"/>
<dbReference type="PIRSF" id="PIRSF000350">
    <property type="entry name" value="Mercury_reductase_MerA"/>
    <property type="match status" value="1"/>
</dbReference>
<dbReference type="PANTHER" id="PTHR43014">
    <property type="entry name" value="MERCURIC REDUCTASE"/>
    <property type="match status" value="1"/>
</dbReference>
<feature type="domain" description="Pyridine nucleotide-disulphide oxidoreductase dimerisation" evidence="10">
    <location>
        <begin position="358"/>
        <end position="466"/>
    </location>
</feature>
<sequence length="487" mass="51093">MDAYDLVVLGGGSGSQVATAAAGDGLSAAVVEPGPLGGACVTRGCVPSKALIHRADIVAELRRASEFGIDAELEAVDYGEFTAAIHDAVYEKADRQAESIEAAENVDRYRGTGRFVDERTIEIDVSDGDDADSGDTDGDRIRGDTVVIAVGSRPVVPPIDGLDDVEFLTSEDALFLDDQPDSLVIVGGGYIGTELGYFFGALGTEVTIVGRSDRLVPREDDAVSDVVTDSLGEYCDVRTGYEATAVEEADGGIAVTAEPSGDEGDGGTTIDREADDLLLATGRRPNTDTLNLEATGVETDELGHVETDEFLETSVDGIWALGDVLGEQPYKHAADYETRVVTANVLDNAGEEVDYGAMPHAIFTSPQVASVGRTEGELEDAGREFNAATVPVDAAPLGMILHADDGFVKVLAAPDGEILGCHIVGPHASTLIQEVVTAMDRGEGTVDDVAEPVHVHPALSEAVYTAFDELSSRRYSTAPDWRDTDGA</sequence>
<keyword evidence="5" id="KW-0521">NADP</keyword>
<dbReference type="OrthoDB" id="27922at2157"/>
<keyword evidence="13" id="KW-1185">Reference proteome</keyword>
<organism evidence="12 13">
    <name type="scientific">Natrialba taiwanensis DSM 12281</name>
    <dbReference type="NCBI Taxonomy" id="1230458"/>
    <lineage>
        <taxon>Archaea</taxon>
        <taxon>Methanobacteriati</taxon>
        <taxon>Methanobacteriota</taxon>
        <taxon>Stenosarchaea group</taxon>
        <taxon>Halobacteria</taxon>
        <taxon>Halobacteriales</taxon>
        <taxon>Natrialbaceae</taxon>
        <taxon>Natrialba</taxon>
    </lineage>
</organism>
<evidence type="ECO:0000256" key="6">
    <source>
        <dbReference type="ARBA" id="ARBA00023002"/>
    </source>
</evidence>
<evidence type="ECO:0000256" key="3">
    <source>
        <dbReference type="ARBA" id="ARBA00022630"/>
    </source>
</evidence>
<dbReference type="Pfam" id="PF07992">
    <property type="entry name" value="Pyr_redox_2"/>
    <property type="match status" value="1"/>
</dbReference>
<evidence type="ECO:0000256" key="4">
    <source>
        <dbReference type="ARBA" id="ARBA00022827"/>
    </source>
</evidence>
<dbReference type="SUPFAM" id="SSF55424">
    <property type="entry name" value="FAD/NAD-linked reductases, dimerisation (C-terminal) domain"/>
    <property type="match status" value="1"/>
</dbReference>
<dbReference type="GO" id="GO:0050660">
    <property type="term" value="F:flavin adenine dinucleotide binding"/>
    <property type="evidence" value="ECO:0007669"/>
    <property type="project" value="TreeGrafter"/>
</dbReference>
<dbReference type="EMBL" id="AOIL01000051">
    <property type="protein sequence ID" value="ELY88418.1"/>
    <property type="molecule type" value="Genomic_DNA"/>
</dbReference>
<keyword evidence="8 9" id="KW-0676">Redox-active center</keyword>
<accession>L9ZTB0</accession>
<evidence type="ECO:0000256" key="2">
    <source>
        <dbReference type="ARBA" id="ARBA00007532"/>
    </source>
</evidence>
<dbReference type="Proteomes" id="UP000011648">
    <property type="component" value="Unassembled WGS sequence"/>
</dbReference>
<reference evidence="12 13" key="1">
    <citation type="journal article" date="2014" name="PLoS Genet.">
        <title>Phylogenetically driven sequencing of extremely halophilic archaea reveals strategies for static and dynamic osmo-response.</title>
        <authorList>
            <person name="Becker E.A."/>
            <person name="Seitzer P.M."/>
            <person name="Tritt A."/>
            <person name="Larsen D."/>
            <person name="Krusor M."/>
            <person name="Yao A.I."/>
            <person name="Wu D."/>
            <person name="Madern D."/>
            <person name="Eisen J.A."/>
            <person name="Darling A.E."/>
            <person name="Facciotti M.T."/>
        </authorList>
    </citation>
    <scope>NUCLEOTIDE SEQUENCE [LARGE SCALE GENOMIC DNA]</scope>
    <source>
        <strain evidence="12 13">DSM 12281</strain>
    </source>
</reference>
<dbReference type="SUPFAM" id="SSF51905">
    <property type="entry name" value="FAD/NAD(P)-binding domain"/>
    <property type="match status" value="1"/>
</dbReference>
<comment type="caution">
    <text evidence="12">The sequence shown here is derived from an EMBL/GenBank/DDBJ whole genome shotgun (WGS) entry which is preliminary data.</text>
</comment>
<keyword evidence="6 9" id="KW-0560">Oxidoreductase</keyword>
<dbReference type="Gene3D" id="3.30.390.30">
    <property type="match status" value="1"/>
</dbReference>
<dbReference type="EC" id="1.8.1.4" evidence="12"/>
<evidence type="ECO:0000313" key="13">
    <source>
        <dbReference type="Proteomes" id="UP000011648"/>
    </source>
</evidence>
<dbReference type="FunFam" id="3.30.390.30:FF:000001">
    <property type="entry name" value="Dihydrolipoyl dehydrogenase"/>
    <property type="match status" value="1"/>
</dbReference>
<proteinExistence type="inferred from homology"/>
<evidence type="ECO:0000256" key="5">
    <source>
        <dbReference type="ARBA" id="ARBA00022857"/>
    </source>
</evidence>
<feature type="domain" description="FAD/NAD(P)-binding" evidence="11">
    <location>
        <begin position="4"/>
        <end position="326"/>
    </location>
</feature>
<dbReference type="PRINTS" id="PR00411">
    <property type="entry name" value="PNDRDTASEI"/>
</dbReference>
<dbReference type="InterPro" id="IPR036188">
    <property type="entry name" value="FAD/NAD-bd_sf"/>
</dbReference>
<dbReference type="PRINTS" id="PR00368">
    <property type="entry name" value="FADPNR"/>
</dbReference>
<dbReference type="PANTHER" id="PTHR43014:SF4">
    <property type="entry name" value="PYRIDINE NUCLEOTIDE-DISULFIDE OXIDOREDUCTASE RCLA-RELATED"/>
    <property type="match status" value="1"/>
</dbReference>
<name>L9ZTB0_9EURY</name>
<evidence type="ECO:0000313" key="12">
    <source>
        <dbReference type="EMBL" id="ELY88418.1"/>
    </source>
</evidence>
<keyword evidence="7" id="KW-1015">Disulfide bond</keyword>
<evidence type="ECO:0000259" key="11">
    <source>
        <dbReference type="Pfam" id="PF07992"/>
    </source>
</evidence>
<dbReference type="InterPro" id="IPR012999">
    <property type="entry name" value="Pyr_OxRdtase_I_AS"/>
</dbReference>
<dbReference type="InterPro" id="IPR016156">
    <property type="entry name" value="FAD/NAD-linked_Rdtase_dimer_sf"/>
</dbReference>
<dbReference type="GO" id="GO:0003955">
    <property type="term" value="F:NAD(P)H dehydrogenase (quinone) activity"/>
    <property type="evidence" value="ECO:0007669"/>
    <property type="project" value="TreeGrafter"/>
</dbReference>
<comment type="cofactor">
    <cofactor evidence="1">
        <name>FAD</name>
        <dbReference type="ChEBI" id="CHEBI:57692"/>
    </cofactor>
</comment>
<dbReference type="PATRIC" id="fig|1230458.4.peg.3227"/>
<comment type="similarity">
    <text evidence="2 9">Belongs to the class-I pyridine nucleotide-disulfide oxidoreductase family.</text>
</comment>
<evidence type="ECO:0000256" key="7">
    <source>
        <dbReference type="ARBA" id="ARBA00023157"/>
    </source>
</evidence>
<dbReference type="PROSITE" id="PS00076">
    <property type="entry name" value="PYRIDINE_REDOX_1"/>
    <property type="match status" value="1"/>
</dbReference>
<dbReference type="GO" id="GO:0004148">
    <property type="term" value="F:dihydrolipoyl dehydrogenase (NADH) activity"/>
    <property type="evidence" value="ECO:0007669"/>
    <property type="project" value="UniProtKB-EC"/>
</dbReference>
<evidence type="ECO:0000256" key="8">
    <source>
        <dbReference type="ARBA" id="ARBA00023284"/>
    </source>
</evidence>
<protein>
    <submittedName>
        <fullName evidence="12">Dihydrolipoamide dehydrogenase</fullName>
        <ecNumber evidence="12">1.8.1.4</ecNumber>
    </submittedName>
</protein>
<dbReference type="InterPro" id="IPR004099">
    <property type="entry name" value="Pyr_nucl-diS_OxRdtase_dimer"/>
</dbReference>
<evidence type="ECO:0000256" key="1">
    <source>
        <dbReference type="ARBA" id="ARBA00001974"/>
    </source>
</evidence>
<gene>
    <name evidence="12" type="ORF">C484_15932</name>
</gene>
<dbReference type="Gene3D" id="3.50.50.60">
    <property type="entry name" value="FAD/NAD(P)-binding domain"/>
    <property type="match status" value="2"/>
</dbReference>
<dbReference type="InterPro" id="IPR001100">
    <property type="entry name" value="Pyr_nuc-diS_OxRdtase"/>
</dbReference>
<keyword evidence="4 9" id="KW-0274">FAD</keyword>
<evidence type="ECO:0000259" key="10">
    <source>
        <dbReference type="Pfam" id="PF02852"/>
    </source>
</evidence>
<dbReference type="RefSeq" id="WP_006826845.1">
    <property type="nucleotide sequence ID" value="NZ_AOIL01000051.1"/>
</dbReference>
<dbReference type="NCBIfam" id="NF004946">
    <property type="entry name" value="PRK06292.2-4"/>
    <property type="match status" value="1"/>
</dbReference>
<dbReference type="InterPro" id="IPR023753">
    <property type="entry name" value="FAD/NAD-binding_dom"/>
</dbReference>
<evidence type="ECO:0000256" key="9">
    <source>
        <dbReference type="RuleBase" id="RU003691"/>
    </source>
</evidence>
<dbReference type="Pfam" id="PF02852">
    <property type="entry name" value="Pyr_redox_dim"/>
    <property type="match status" value="1"/>
</dbReference>
<keyword evidence="3 9" id="KW-0285">Flavoprotein</keyword>